<accession>A0AAV4UWD6</accession>
<organism evidence="1 2">
    <name type="scientific">Caerostris extrusa</name>
    <name type="common">Bark spider</name>
    <name type="synonym">Caerostris bankana</name>
    <dbReference type="NCBI Taxonomy" id="172846"/>
    <lineage>
        <taxon>Eukaryota</taxon>
        <taxon>Metazoa</taxon>
        <taxon>Ecdysozoa</taxon>
        <taxon>Arthropoda</taxon>
        <taxon>Chelicerata</taxon>
        <taxon>Arachnida</taxon>
        <taxon>Araneae</taxon>
        <taxon>Araneomorphae</taxon>
        <taxon>Entelegynae</taxon>
        <taxon>Araneoidea</taxon>
        <taxon>Araneidae</taxon>
        <taxon>Caerostris</taxon>
    </lineage>
</organism>
<gene>
    <name evidence="1" type="ORF">CEXT_197291</name>
</gene>
<dbReference type="AlphaFoldDB" id="A0AAV4UWD6"/>
<keyword evidence="2" id="KW-1185">Reference proteome</keyword>
<dbReference type="Proteomes" id="UP001054945">
    <property type="component" value="Unassembled WGS sequence"/>
</dbReference>
<proteinExistence type="predicted"/>
<name>A0AAV4UWD6_CAEEX</name>
<evidence type="ECO:0000313" key="2">
    <source>
        <dbReference type="Proteomes" id="UP001054945"/>
    </source>
</evidence>
<reference evidence="1 2" key="1">
    <citation type="submission" date="2021-06" db="EMBL/GenBank/DDBJ databases">
        <title>Caerostris extrusa draft genome.</title>
        <authorList>
            <person name="Kono N."/>
            <person name="Arakawa K."/>
        </authorList>
    </citation>
    <scope>NUCLEOTIDE SEQUENCE [LARGE SCALE GENOMIC DNA]</scope>
</reference>
<protein>
    <submittedName>
        <fullName evidence="1">Uncharacterized protein</fullName>
    </submittedName>
</protein>
<comment type="caution">
    <text evidence="1">The sequence shown here is derived from an EMBL/GenBank/DDBJ whole genome shotgun (WGS) entry which is preliminary data.</text>
</comment>
<dbReference type="EMBL" id="BPLR01013614">
    <property type="protein sequence ID" value="GIY62377.1"/>
    <property type="molecule type" value="Genomic_DNA"/>
</dbReference>
<evidence type="ECO:0000313" key="1">
    <source>
        <dbReference type="EMBL" id="GIY62377.1"/>
    </source>
</evidence>
<sequence>MCQVLRPPLNVNYLQIAEFPLTPNEFLSISSDKQGKGLEANCFLDPVLSVLSFHDPRFLTRDLWLPRPVGEKLPESVGCCCCFLLKSHPFIKQIGYFPHVPEFFSLIYSKDSFSPSFAMHFLFYFIFHLQSDKRQM</sequence>